<gene>
    <name evidence="2" type="ORF">WICPIJ_000524</name>
</gene>
<dbReference type="Proteomes" id="UP000774326">
    <property type="component" value="Unassembled WGS sequence"/>
</dbReference>
<evidence type="ECO:0000313" key="3">
    <source>
        <dbReference type="Proteomes" id="UP000774326"/>
    </source>
</evidence>
<reference evidence="2" key="2">
    <citation type="submission" date="2021-01" db="EMBL/GenBank/DDBJ databases">
        <authorList>
            <person name="Schikora-Tamarit M.A."/>
        </authorList>
    </citation>
    <scope>NUCLEOTIDE SEQUENCE</scope>
    <source>
        <strain evidence="2">CBS2887</strain>
    </source>
</reference>
<accession>A0A9P8TRN1</accession>
<dbReference type="AlphaFoldDB" id="A0A9P8TRN1"/>
<keyword evidence="3" id="KW-1185">Reference proteome</keyword>
<sequence length="136" mass="14475">MGSTSGTTSGTTKATSSATSGTTKTTSGTTKATSSATSGTTKATSSTTSTTSSTTEATSSTTSSFALLLLGWWRTSNLWLCLNTFRWLNSEENFVQWTQDFVNLTDLSLVFQVDWGIEVWDLGIYGTTEDVTFDGV</sequence>
<reference evidence="2" key="1">
    <citation type="journal article" date="2021" name="Open Biol.">
        <title>Shared evolutionary footprints suggest mitochondrial oxidative damage underlies multiple complex I losses in fungi.</title>
        <authorList>
            <person name="Schikora-Tamarit M.A."/>
            <person name="Marcet-Houben M."/>
            <person name="Nosek J."/>
            <person name="Gabaldon T."/>
        </authorList>
    </citation>
    <scope>NUCLEOTIDE SEQUENCE</scope>
    <source>
        <strain evidence="2">CBS2887</strain>
    </source>
</reference>
<evidence type="ECO:0000256" key="1">
    <source>
        <dbReference type="SAM" id="MobiDB-lite"/>
    </source>
</evidence>
<feature type="region of interest" description="Disordered" evidence="1">
    <location>
        <begin position="1"/>
        <end position="62"/>
    </location>
</feature>
<name>A0A9P8TRN1_WICPI</name>
<dbReference type="EMBL" id="JAEUBG010000334">
    <property type="protein sequence ID" value="KAH3688486.1"/>
    <property type="molecule type" value="Genomic_DNA"/>
</dbReference>
<protein>
    <submittedName>
        <fullName evidence="2">Uncharacterized protein</fullName>
    </submittedName>
</protein>
<evidence type="ECO:0000313" key="2">
    <source>
        <dbReference type="EMBL" id="KAH3688486.1"/>
    </source>
</evidence>
<organism evidence="2 3">
    <name type="scientific">Wickerhamomyces pijperi</name>
    <name type="common">Yeast</name>
    <name type="synonym">Pichia pijperi</name>
    <dbReference type="NCBI Taxonomy" id="599730"/>
    <lineage>
        <taxon>Eukaryota</taxon>
        <taxon>Fungi</taxon>
        <taxon>Dikarya</taxon>
        <taxon>Ascomycota</taxon>
        <taxon>Saccharomycotina</taxon>
        <taxon>Saccharomycetes</taxon>
        <taxon>Phaffomycetales</taxon>
        <taxon>Wickerhamomycetaceae</taxon>
        <taxon>Wickerhamomyces</taxon>
    </lineage>
</organism>
<comment type="caution">
    <text evidence="2">The sequence shown here is derived from an EMBL/GenBank/DDBJ whole genome shotgun (WGS) entry which is preliminary data.</text>
</comment>
<proteinExistence type="predicted"/>